<evidence type="ECO:0000313" key="1">
    <source>
        <dbReference type="EMBL" id="MBB4929184.1"/>
    </source>
</evidence>
<reference evidence="1 3" key="1">
    <citation type="submission" date="2020-08" db="EMBL/GenBank/DDBJ databases">
        <title>Sequencing the genomes of 1000 actinobacteria strains.</title>
        <authorList>
            <person name="Klenk H.-P."/>
        </authorList>
    </citation>
    <scope>NUCLEOTIDE SEQUENCE [LARGE SCALE GENOMIC DNA]</scope>
    <source>
        <strain evidence="1 3">DSM 102030</strain>
    </source>
</reference>
<dbReference type="EMBL" id="JACHJT010000002">
    <property type="protein sequence ID" value="MBB4934720.1"/>
    <property type="molecule type" value="Genomic_DNA"/>
</dbReference>
<accession>A0A7W7RC41</accession>
<protein>
    <submittedName>
        <fullName evidence="1">Excisionase family DNA binding protein</fullName>
    </submittedName>
</protein>
<evidence type="ECO:0000313" key="2">
    <source>
        <dbReference type="EMBL" id="MBB4934720.1"/>
    </source>
</evidence>
<dbReference type="Proteomes" id="UP000523007">
    <property type="component" value="Unassembled WGS sequence"/>
</dbReference>
<evidence type="ECO:0000313" key="3">
    <source>
        <dbReference type="Proteomes" id="UP000523007"/>
    </source>
</evidence>
<name>A0A7W7RC41_9ACTN</name>
<dbReference type="AlphaFoldDB" id="A0A7W7RC41"/>
<comment type="caution">
    <text evidence="1">The sequence shown here is derived from an EMBL/GenBank/DDBJ whole genome shotgun (WGS) entry which is preliminary data.</text>
</comment>
<proteinExistence type="predicted"/>
<dbReference type="RefSeq" id="WP_184573461.1">
    <property type="nucleotide sequence ID" value="NZ_JACHJT010000001.1"/>
</dbReference>
<organism evidence="1 3">
    <name type="scientific">Lipingzhangella halophila</name>
    <dbReference type="NCBI Taxonomy" id="1783352"/>
    <lineage>
        <taxon>Bacteria</taxon>
        <taxon>Bacillati</taxon>
        <taxon>Actinomycetota</taxon>
        <taxon>Actinomycetes</taxon>
        <taxon>Streptosporangiales</taxon>
        <taxon>Nocardiopsidaceae</taxon>
        <taxon>Lipingzhangella</taxon>
    </lineage>
</organism>
<keyword evidence="3" id="KW-1185">Reference proteome</keyword>
<dbReference type="EMBL" id="JACHJT010000001">
    <property type="protein sequence ID" value="MBB4929184.1"/>
    <property type="molecule type" value="Genomic_DNA"/>
</dbReference>
<gene>
    <name evidence="1" type="ORF">F4561_000004</name>
    <name evidence="2" type="ORF">F4561_005614</name>
</gene>
<sequence>MTVQDLPKRLFTLTEAAHVLSMGRTRLFAEIRTGRLATVGTGKNRRVTADAIDAYINLLKTEVDAA</sequence>